<sequence length="130" mass="14729">MPEGRSKVLVIDVHDDETRTKKKIERFMEDETKRKYAPHGVTLYAPSARASIFSGAKRRKRWKGKEEWTKVGKGKLENALRGFHATNRETLLMAIAMTPGASSAVGRVYCRSTEKNTQIPKISLNLDESH</sequence>
<gene>
    <name evidence="1" type="ORF">V1478_006749</name>
</gene>
<comment type="caution">
    <text evidence="1">The sequence shown here is derived from an EMBL/GenBank/DDBJ whole genome shotgun (WGS) entry which is preliminary data.</text>
</comment>
<dbReference type="Proteomes" id="UP001607302">
    <property type="component" value="Unassembled WGS sequence"/>
</dbReference>
<organism evidence="1 2">
    <name type="scientific">Vespula squamosa</name>
    <name type="common">Southern yellow jacket</name>
    <name type="synonym">Wasp</name>
    <dbReference type="NCBI Taxonomy" id="30214"/>
    <lineage>
        <taxon>Eukaryota</taxon>
        <taxon>Metazoa</taxon>
        <taxon>Ecdysozoa</taxon>
        <taxon>Arthropoda</taxon>
        <taxon>Hexapoda</taxon>
        <taxon>Insecta</taxon>
        <taxon>Pterygota</taxon>
        <taxon>Neoptera</taxon>
        <taxon>Endopterygota</taxon>
        <taxon>Hymenoptera</taxon>
        <taxon>Apocrita</taxon>
        <taxon>Aculeata</taxon>
        <taxon>Vespoidea</taxon>
        <taxon>Vespidae</taxon>
        <taxon>Vespinae</taxon>
        <taxon>Vespula</taxon>
    </lineage>
</organism>
<protein>
    <submittedName>
        <fullName evidence="1">Uncharacterized protein</fullName>
    </submittedName>
</protein>
<dbReference type="EMBL" id="JAUDFV010000133">
    <property type="protein sequence ID" value="KAL2726471.1"/>
    <property type="molecule type" value="Genomic_DNA"/>
</dbReference>
<reference evidence="1 2" key="1">
    <citation type="journal article" date="2024" name="Ann. Entomol. Soc. Am.">
        <title>Genomic analyses of the southern and eastern yellowjacket wasps (Hymenoptera: Vespidae) reveal evolutionary signatures of social life.</title>
        <authorList>
            <person name="Catto M.A."/>
            <person name="Caine P.B."/>
            <person name="Orr S.E."/>
            <person name="Hunt B.G."/>
            <person name="Goodisman M.A.D."/>
        </authorList>
    </citation>
    <scope>NUCLEOTIDE SEQUENCE [LARGE SCALE GENOMIC DNA]</scope>
    <source>
        <strain evidence="1">233</strain>
        <tissue evidence="1">Head and thorax</tissue>
    </source>
</reference>
<evidence type="ECO:0000313" key="2">
    <source>
        <dbReference type="Proteomes" id="UP001607302"/>
    </source>
</evidence>
<dbReference type="AlphaFoldDB" id="A0ABD2B173"/>
<proteinExistence type="predicted"/>
<name>A0ABD2B173_VESSQ</name>
<keyword evidence="2" id="KW-1185">Reference proteome</keyword>
<evidence type="ECO:0000313" key="1">
    <source>
        <dbReference type="EMBL" id="KAL2726471.1"/>
    </source>
</evidence>
<accession>A0ABD2B173</accession>